<evidence type="ECO:0000256" key="5">
    <source>
        <dbReference type="ARBA" id="ARBA00022771"/>
    </source>
</evidence>
<dbReference type="Gene3D" id="3.30.1370.10">
    <property type="entry name" value="K Homology domain, type 1"/>
    <property type="match status" value="1"/>
</dbReference>
<evidence type="ECO:0000256" key="9">
    <source>
        <dbReference type="ARBA" id="ARBA00023242"/>
    </source>
</evidence>
<sequence length="756" mass="81220">MIDLASIYVAKAELQFSPTQKKRRNRWGNPSGAEGAQAEIAQQSAPAPDGAAEGAPVKRKRKSRWEEEETSTDLALNNNVPKQIVLAGGITVALPSALLGGAGHDDPHIRDLHERLATCNRRIVNNELNLPPEGERSPSPTPIYDRNGVRLNTREVRVKEKLMDERQDLIEELMKVDPTYRPPNDYRPSKKYRKIFIPQKEYPGYNFIGLIIGPRGNTQKRMQKETNTKIAIRGRGSVKEGAARDPKYDYGEEEELHVLITGDNQADADAAAQMIEELLVPTDEARNEHKRLQLRELAALNGTLKDDEHCYLCGQSGHRQFECPTHSQEIFKLPDQIQNAADEQYQRDVARMAGEKAVPGQADADYKSFMAELGGGPPPPSGSYSASGDSRSRAGLGSVPSRGRPGDELPDDCKLYVSNLTPSVTDDALKALMQPFGNVLHAVVIMDMVTMQSRGFGFVHMDNAQSAAHAVDGLHGKPMEGRPLTVRLRSQKGEGGPRPGPSGPPMMMRSSEPDDSKLYVAHLPSNMDDDGLRRLFEPYGPVLSTRVIMDRETGVAKGYGFVNMADIGSASQAMRSLEGYKLGDKTLSVKIAGQKGGGGGPGPQSMGPGMPRPVLGPPPPMMGGGPYGRPPPGQTPPPGYGSPGYGPPGAPRGPPGGYAPPPGYGPPRPGAYPPPGAAPYPYHTPPPGYGPPHGAPHPGYGAPSPYGAPAPGYGVPPPGYGYPPASYPGAAASYMPGQYPANRAARTMRRFEAHTR</sequence>
<dbReference type="InterPro" id="IPR036612">
    <property type="entry name" value="KH_dom_type_1_sf"/>
</dbReference>
<dbReference type="SUPFAM" id="SSF57756">
    <property type="entry name" value="Retrovirus zinc finger-like domains"/>
    <property type="match status" value="1"/>
</dbReference>
<evidence type="ECO:0000256" key="1">
    <source>
        <dbReference type="ARBA" id="ARBA00004123"/>
    </source>
</evidence>
<feature type="compositionally biased region" description="Pro residues" evidence="13">
    <location>
        <begin position="610"/>
        <end position="621"/>
    </location>
</feature>
<organism evidence="16 17">
    <name type="scientific">Symbiochloris irregularis</name>
    <dbReference type="NCBI Taxonomy" id="706552"/>
    <lineage>
        <taxon>Eukaryota</taxon>
        <taxon>Viridiplantae</taxon>
        <taxon>Chlorophyta</taxon>
        <taxon>core chlorophytes</taxon>
        <taxon>Trebouxiophyceae</taxon>
        <taxon>Trebouxiales</taxon>
        <taxon>Trebouxiaceae</taxon>
        <taxon>Symbiochloris</taxon>
    </lineage>
</organism>
<dbReference type="Proteomes" id="UP001465755">
    <property type="component" value="Unassembled WGS sequence"/>
</dbReference>
<evidence type="ECO:0000256" key="10">
    <source>
        <dbReference type="PROSITE-ProRule" id="PRU00047"/>
    </source>
</evidence>
<dbReference type="InterPro" id="IPR032570">
    <property type="entry name" value="SF1-HH"/>
</dbReference>
<dbReference type="GO" id="GO:0003729">
    <property type="term" value="F:mRNA binding"/>
    <property type="evidence" value="ECO:0007669"/>
    <property type="project" value="TreeGrafter"/>
</dbReference>
<dbReference type="InterPro" id="IPR047086">
    <property type="entry name" value="SF1-HH_sf"/>
</dbReference>
<dbReference type="GO" id="GO:0000398">
    <property type="term" value="P:mRNA splicing, via spliceosome"/>
    <property type="evidence" value="ECO:0007669"/>
    <property type="project" value="UniProtKB-UniRule"/>
</dbReference>
<keyword evidence="17" id="KW-1185">Reference proteome</keyword>
<evidence type="ECO:0000256" key="8">
    <source>
        <dbReference type="ARBA" id="ARBA00023187"/>
    </source>
</evidence>
<dbReference type="PANTHER" id="PTHR11208">
    <property type="entry name" value="RNA-BINDING PROTEIN RELATED"/>
    <property type="match status" value="1"/>
</dbReference>
<comment type="function">
    <text evidence="12">Necessary for the splicing of pre-mRNA. Has a role in the recognition of the branch site (5'-UACUAAC-3'), the pyrimidine tract and the 3'-splice site at the 3'-end of introns.</text>
</comment>
<accession>A0AAW1NVG9</accession>
<evidence type="ECO:0000256" key="6">
    <source>
        <dbReference type="ARBA" id="ARBA00022833"/>
    </source>
</evidence>
<feature type="region of interest" description="Disordered" evidence="13">
    <location>
        <begin position="369"/>
        <end position="412"/>
    </location>
</feature>
<keyword evidence="6 12" id="KW-0862">Zinc</keyword>
<feature type="compositionally biased region" description="Low complexity" evidence="13">
    <location>
        <begin position="382"/>
        <end position="398"/>
    </location>
</feature>
<keyword evidence="5 10" id="KW-0863">Zinc-finger</keyword>
<evidence type="ECO:0000256" key="4">
    <source>
        <dbReference type="ARBA" id="ARBA00022723"/>
    </source>
</evidence>
<feature type="region of interest" description="Disordered" evidence="13">
    <location>
        <begin position="18"/>
        <end position="74"/>
    </location>
</feature>
<feature type="domain" description="RRM" evidence="14">
    <location>
        <begin position="413"/>
        <end position="491"/>
    </location>
</feature>
<dbReference type="AlphaFoldDB" id="A0AAW1NVG9"/>
<dbReference type="PROSITE" id="PS50158">
    <property type="entry name" value="ZF_CCHC"/>
    <property type="match status" value="1"/>
</dbReference>
<proteinExistence type="inferred from homology"/>
<feature type="compositionally biased region" description="Pro residues" evidence="13">
    <location>
        <begin position="628"/>
        <end position="695"/>
    </location>
</feature>
<dbReference type="InterPro" id="IPR045071">
    <property type="entry name" value="BBP-like"/>
</dbReference>
<evidence type="ECO:0000256" key="12">
    <source>
        <dbReference type="RuleBase" id="RU367126"/>
    </source>
</evidence>
<dbReference type="EMBL" id="JALJOQ010000117">
    <property type="protein sequence ID" value="KAK9796272.1"/>
    <property type="molecule type" value="Genomic_DNA"/>
</dbReference>
<keyword evidence="8 12" id="KW-0508">mRNA splicing</keyword>
<evidence type="ECO:0000256" key="3">
    <source>
        <dbReference type="ARBA" id="ARBA00022664"/>
    </source>
</evidence>
<dbReference type="FunFam" id="3.30.1370.10:FF:000047">
    <property type="entry name" value="splicing factor-like protein 1"/>
    <property type="match status" value="1"/>
</dbReference>
<keyword evidence="9 12" id="KW-0539">Nucleus</keyword>
<evidence type="ECO:0000256" key="13">
    <source>
        <dbReference type="SAM" id="MobiDB-lite"/>
    </source>
</evidence>
<dbReference type="Pfam" id="PF22675">
    <property type="entry name" value="KH-I_KHDC4-BBP"/>
    <property type="match status" value="1"/>
</dbReference>
<dbReference type="InterPro" id="IPR036875">
    <property type="entry name" value="Znf_CCHC_sf"/>
</dbReference>
<dbReference type="Pfam" id="PF16275">
    <property type="entry name" value="SF1-HH"/>
    <property type="match status" value="1"/>
</dbReference>
<dbReference type="Pfam" id="PF00098">
    <property type="entry name" value="zf-CCHC"/>
    <property type="match status" value="1"/>
</dbReference>
<feature type="region of interest" description="Disordered" evidence="13">
    <location>
        <begin position="488"/>
        <end position="512"/>
    </location>
</feature>
<dbReference type="SMART" id="SM00360">
    <property type="entry name" value="RRM"/>
    <property type="match status" value="2"/>
</dbReference>
<name>A0AAW1NVG9_9CHLO</name>
<dbReference type="InterPro" id="IPR012677">
    <property type="entry name" value="Nucleotide-bd_a/b_plait_sf"/>
</dbReference>
<keyword evidence="3 12" id="KW-0507">mRNA processing</keyword>
<dbReference type="GO" id="GO:0048024">
    <property type="term" value="P:regulation of mRNA splicing, via spliceosome"/>
    <property type="evidence" value="ECO:0007669"/>
    <property type="project" value="TreeGrafter"/>
</dbReference>
<feature type="domain" description="RRM" evidence="14">
    <location>
        <begin position="516"/>
        <end position="594"/>
    </location>
</feature>
<dbReference type="InterPro" id="IPR004087">
    <property type="entry name" value="KH_dom"/>
</dbReference>
<reference evidence="16 17" key="1">
    <citation type="journal article" date="2024" name="Nat. Commun.">
        <title>Phylogenomics reveals the evolutionary origins of lichenization in chlorophyte algae.</title>
        <authorList>
            <person name="Puginier C."/>
            <person name="Libourel C."/>
            <person name="Otte J."/>
            <person name="Skaloud P."/>
            <person name="Haon M."/>
            <person name="Grisel S."/>
            <person name="Petersen M."/>
            <person name="Berrin J.G."/>
            <person name="Delaux P.M."/>
            <person name="Dal Grande F."/>
            <person name="Keller J."/>
        </authorList>
    </citation>
    <scope>NUCLEOTIDE SEQUENCE [LARGE SCALE GENOMIC DNA]</scope>
    <source>
        <strain evidence="16 17">SAG 2036</strain>
    </source>
</reference>
<evidence type="ECO:0000313" key="17">
    <source>
        <dbReference type="Proteomes" id="UP001465755"/>
    </source>
</evidence>
<dbReference type="InterPro" id="IPR001878">
    <property type="entry name" value="Znf_CCHC"/>
</dbReference>
<dbReference type="Pfam" id="PF00076">
    <property type="entry name" value="RRM_1"/>
    <property type="match status" value="2"/>
</dbReference>
<dbReference type="PROSITE" id="PS50084">
    <property type="entry name" value="KH_TYPE_1"/>
    <property type="match status" value="1"/>
</dbReference>
<evidence type="ECO:0000256" key="2">
    <source>
        <dbReference type="ARBA" id="ARBA00010382"/>
    </source>
</evidence>
<evidence type="ECO:0000259" key="15">
    <source>
        <dbReference type="PROSITE" id="PS50158"/>
    </source>
</evidence>
<dbReference type="SUPFAM" id="SSF54928">
    <property type="entry name" value="RNA-binding domain, RBD"/>
    <property type="match status" value="2"/>
</dbReference>
<feature type="compositionally biased region" description="Low complexity" evidence="13">
    <location>
        <begin position="31"/>
        <end position="55"/>
    </location>
</feature>
<feature type="domain" description="CCHC-type" evidence="15">
    <location>
        <begin position="310"/>
        <end position="324"/>
    </location>
</feature>
<dbReference type="InterPro" id="IPR000504">
    <property type="entry name" value="RRM_dom"/>
</dbReference>
<feature type="compositionally biased region" description="Low complexity" evidence="13">
    <location>
        <begin position="696"/>
        <end position="712"/>
    </location>
</feature>
<dbReference type="PANTHER" id="PTHR11208:SF45">
    <property type="entry name" value="SPLICING FACTOR 1"/>
    <property type="match status" value="1"/>
</dbReference>
<evidence type="ECO:0000259" key="14">
    <source>
        <dbReference type="PROSITE" id="PS50102"/>
    </source>
</evidence>
<evidence type="ECO:0000256" key="11">
    <source>
        <dbReference type="PROSITE-ProRule" id="PRU00176"/>
    </source>
</evidence>
<dbReference type="GO" id="GO:0005681">
    <property type="term" value="C:spliceosomal complex"/>
    <property type="evidence" value="ECO:0007669"/>
    <property type="project" value="UniProtKB-KW"/>
</dbReference>
<dbReference type="GO" id="GO:0008270">
    <property type="term" value="F:zinc ion binding"/>
    <property type="evidence" value="ECO:0007669"/>
    <property type="project" value="UniProtKB-UniRule"/>
</dbReference>
<dbReference type="SUPFAM" id="SSF54791">
    <property type="entry name" value="Eukaryotic type KH-domain (KH-domain type I)"/>
    <property type="match status" value="1"/>
</dbReference>
<dbReference type="SMART" id="SM00322">
    <property type="entry name" value="KH"/>
    <property type="match status" value="1"/>
</dbReference>
<dbReference type="Gene3D" id="3.30.70.330">
    <property type="match status" value="2"/>
</dbReference>
<dbReference type="InterPro" id="IPR035979">
    <property type="entry name" value="RBD_domain_sf"/>
</dbReference>
<evidence type="ECO:0000313" key="16">
    <source>
        <dbReference type="EMBL" id="KAK9796272.1"/>
    </source>
</evidence>
<comment type="similarity">
    <text evidence="2 12">Belongs to the BBP/SF1 family.</text>
</comment>
<evidence type="ECO:0000256" key="7">
    <source>
        <dbReference type="ARBA" id="ARBA00022884"/>
    </source>
</evidence>
<dbReference type="Gene3D" id="6.10.140.1790">
    <property type="match status" value="1"/>
</dbReference>
<protein>
    <recommendedName>
        <fullName evidence="12">Branchpoint-bridging protein</fullName>
    </recommendedName>
</protein>
<keyword evidence="12" id="KW-0747">Spliceosome</keyword>
<feature type="region of interest" description="Disordered" evidence="13">
    <location>
        <begin position="591"/>
        <end position="712"/>
    </location>
</feature>
<comment type="subcellular location">
    <subcellularLocation>
        <location evidence="1 12">Nucleus</location>
    </subcellularLocation>
</comment>
<dbReference type="PROSITE" id="PS50102">
    <property type="entry name" value="RRM"/>
    <property type="match status" value="2"/>
</dbReference>
<gene>
    <name evidence="16" type="ORF">WJX73_001196</name>
</gene>
<keyword evidence="4 12" id="KW-0479">Metal-binding</keyword>
<dbReference type="SMART" id="SM00343">
    <property type="entry name" value="ZnF_C2HC"/>
    <property type="match status" value="1"/>
</dbReference>
<keyword evidence="7 11" id="KW-0694">RNA-binding</keyword>
<dbReference type="CDD" id="cd02395">
    <property type="entry name" value="KH-I_BBP"/>
    <property type="match status" value="1"/>
</dbReference>
<comment type="caution">
    <text evidence="16">The sequence shown here is derived from an EMBL/GenBank/DDBJ whole genome shotgun (WGS) entry which is preliminary data.</text>
</comment>
<dbReference type="InterPro" id="IPR055256">
    <property type="entry name" value="KH_1_KHDC4/BBP-like"/>
</dbReference>
<dbReference type="GO" id="GO:0045131">
    <property type="term" value="F:pre-mRNA branch point binding"/>
    <property type="evidence" value="ECO:0007669"/>
    <property type="project" value="UniProtKB-UniRule"/>
</dbReference>